<dbReference type="InterPro" id="IPR036875">
    <property type="entry name" value="Znf_CCHC_sf"/>
</dbReference>
<dbReference type="Proteomes" id="UP001454036">
    <property type="component" value="Unassembled WGS sequence"/>
</dbReference>
<dbReference type="EMBL" id="BAABME010004514">
    <property type="protein sequence ID" value="GAA0162653.1"/>
    <property type="molecule type" value="Genomic_DNA"/>
</dbReference>
<gene>
    <name evidence="1" type="ORF">LIER_18695</name>
</gene>
<dbReference type="SUPFAM" id="SSF57756">
    <property type="entry name" value="Retrovirus zinc finger-like domains"/>
    <property type="match status" value="1"/>
</dbReference>
<dbReference type="GO" id="GO:0008270">
    <property type="term" value="F:zinc ion binding"/>
    <property type="evidence" value="ECO:0007669"/>
    <property type="project" value="InterPro"/>
</dbReference>
<accession>A0AAV3QG67</accession>
<dbReference type="AlphaFoldDB" id="A0AAV3QG67"/>
<comment type="caution">
    <text evidence="1">The sequence shown here is derived from an EMBL/GenBank/DDBJ whole genome shotgun (WGS) entry which is preliminary data.</text>
</comment>
<proteinExistence type="predicted"/>
<protein>
    <recommendedName>
        <fullName evidence="3">Gag-pol polyprotein</fullName>
    </recommendedName>
</protein>
<dbReference type="GO" id="GO:0003676">
    <property type="term" value="F:nucleic acid binding"/>
    <property type="evidence" value="ECO:0007669"/>
    <property type="project" value="InterPro"/>
</dbReference>
<evidence type="ECO:0008006" key="3">
    <source>
        <dbReference type="Google" id="ProtNLM"/>
    </source>
</evidence>
<evidence type="ECO:0000313" key="1">
    <source>
        <dbReference type="EMBL" id="GAA0162653.1"/>
    </source>
</evidence>
<name>A0AAV3QG67_LITER</name>
<reference evidence="1 2" key="1">
    <citation type="submission" date="2024-01" db="EMBL/GenBank/DDBJ databases">
        <title>The complete chloroplast genome sequence of Lithospermum erythrorhizon: insights into the phylogenetic relationship among Boraginaceae species and the maternal lineages of purple gromwells.</title>
        <authorList>
            <person name="Okada T."/>
            <person name="Watanabe K."/>
        </authorList>
    </citation>
    <scope>NUCLEOTIDE SEQUENCE [LARGE SCALE GENOMIC DNA]</scope>
</reference>
<evidence type="ECO:0000313" key="2">
    <source>
        <dbReference type="Proteomes" id="UP001454036"/>
    </source>
</evidence>
<sequence length="321" mass="36704">MTNEKQVRKVLRSLHKKFENKVTAIEEAQDLSNIRLDELIGNLTTFEMKLESSGTDKKKGVALNVSCKEGEEEDLAETMSLLAKNFNKTMKRFNKKPYGSADMAKINDRRFDNWKKVNRMEGAENNGPLQSKGKSIQCRECEGFGHIQVQCPNYVRKQTKSYYSTYSDEESDSEKEDTESNVSNFVAFTSVVSEVDSTDNIIHDPDPEAEEEATNEELISNYQMLFNKWSKLAKTYIINEGVRKELVEENSGLLRTIVVQKDKIGVLEGRIENMIKGIRMMNSSTNILDEILETGIRGKDTAELEHPFPHTRIMHQRKGNM</sequence>
<organism evidence="1 2">
    <name type="scientific">Lithospermum erythrorhizon</name>
    <name type="common">Purple gromwell</name>
    <name type="synonym">Lithospermum officinale var. erythrorhizon</name>
    <dbReference type="NCBI Taxonomy" id="34254"/>
    <lineage>
        <taxon>Eukaryota</taxon>
        <taxon>Viridiplantae</taxon>
        <taxon>Streptophyta</taxon>
        <taxon>Embryophyta</taxon>
        <taxon>Tracheophyta</taxon>
        <taxon>Spermatophyta</taxon>
        <taxon>Magnoliopsida</taxon>
        <taxon>eudicotyledons</taxon>
        <taxon>Gunneridae</taxon>
        <taxon>Pentapetalae</taxon>
        <taxon>asterids</taxon>
        <taxon>lamiids</taxon>
        <taxon>Boraginales</taxon>
        <taxon>Boraginaceae</taxon>
        <taxon>Boraginoideae</taxon>
        <taxon>Lithospermeae</taxon>
        <taxon>Lithospermum</taxon>
    </lineage>
</organism>
<keyword evidence="2" id="KW-1185">Reference proteome</keyword>